<evidence type="ECO:0000256" key="2">
    <source>
        <dbReference type="PROSITE-ProRule" id="PRU01091"/>
    </source>
</evidence>
<sequence>MVIDLCYRRACVEGIEVELRHRIFDLLLLLMSEPHTLHRRTDLLERVWPGVIVEDANLSQSIWLLRRVLGDERKQWIRTVPRSGYVFDAPAPVQWSIAAPCPPSPVAIAKDFESDITPETDDVLDGAIAPVDVATAALQQAVVVSAEAADASPPRVDDRILAPLVDADVGPAIEPEVGPAVAQEAEPPFQPAAPLPHVSAAARPAASRPRWLRAGTWMVFALVAAVMSFWATRSAGPATSSHASTTDPRSFVLIEVEDRANPVRWPVKLLREWLGWKLDSLPEVRLLSESDLAADTNAQSPQVIFLTAGSAPNDPSQVVMRVRLPGAGKEQRLELTGPASQVPAMVDQLSRQVMSRLLPQRADPWPPLVLDSTAARRYADAVEAIDRRDWMTAAAISQEVVQQAPRFGLARMQLAQAQSRLAQGISATGHMQAATTLLQPAPAEVVALMRAKALAADPQRHQQAAAAFATLSARYPDKSGYALEHARLLSQTGNLQQSLKILSAPRWERESMGVRIARLLALSGVHQMLGDPERMRQDAASAERLARDAGTGWELERGSAMLQAAIADTVQYEDRDNTRQYEQAAAQLESAGNATLALYARFLSEVATPPQGADNPRMENLLTQARAGGYRRLEIDILAKVAGRHFAAGDLVTYRKRLDEALLASRDSGDALLTNRLTLALLVEDIVGGRFDVADKRLQHLRQARLQGHPAVALAQLDAALDTFRGRHLHSIATLDGAERALAPQQAGPGVSEPQARLACFRAESRLSLGDLASARSNWERCAASDEPSNRMTAIAGRARTELLAGDRDGARKLLRSAQEQLPTMTSRPEGWESAIQIATVLTRTGNTVESDRLYRQALSPLRSAGYEFLVAHAETGLAENAAARGEWATSRHHGLRARRALPADAWSLHRRLDALDIAQALSRGDRRLALALASRLDAKARRLGDVLAQMEIHSLLPRDALAVEDGRAPWVVVAARAGVRGATLGWLNLPPRQDTTALLASAR</sequence>
<feature type="DNA-binding region" description="OmpR/PhoB-type" evidence="2">
    <location>
        <begin position="1"/>
        <end position="89"/>
    </location>
</feature>
<dbReference type="SUPFAM" id="SSF48452">
    <property type="entry name" value="TPR-like"/>
    <property type="match status" value="2"/>
</dbReference>
<dbReference type="GO" id="GO:0000160">
    <property type="term" value="P:phosphorelay signal transduction system"/>
    <property type="evidence" value="ECO:0007669"/>
    <property type="project" value="InterPro"/>
</dbReference>
<dbReference type="Proteomes" id="UP000267049">
    <property type="component" value="Unassembled WGS sequence"/>
</dbReference>
<protein>
    <recommendedName>
        <fullName evidence="3">OmpR/PhoB-type domain-containing protein</fullName>
    </recommendedName>
</protein>
<accession>A0A3M8SWP3</accession>
<dbReference type="AlphaFoldDB" id="A0A3M8SWP3"/>
<evidence type="ECO:0000256" key="1">
    <source>
        <dbReference type="ARBA" id="ARBA00023125"/>
    </source>
</evidence>
<dbReference type="Gene3D" id="1.10.10.10">
    <property type="entry name" value="Winged helix-like DNA-binding domain superfamily/Winged helix DNA-binding domain"/>
    <property type="match status" value="1"/>
</dbReference>
<feature type="domain" description="OmpR/PhoB-type" evidence="3">
    <location>
        <begin position="1"/>
        <end position="89"/>
    </location>
</feature>
<dbReference type="InterPro" id="IPR011990">
    <property type="entry name" value="TPR-like_helical_dom_sf"/>
</dbReference>
<evidence type="ECO:0000313" key="4">
    <source>
        <dbReference type="EMBL" id="RNF83270.1"/>
    </source>
</evidence>
<dbReference type="InterPro" id="IPR016032">
    <property type="entry name" value="Sig_transdc_resp-reg_C-effctor"/>
</dbReference>
<dbReference type="EMBL" id="RIBS01000005">
    <property type="protein sequence ID" value="RNF83270.1"/>
    <property type="molecule type" value="Genomic_DNA"/>
</dbReference>
<dbReference type="CDD" id="cd00383">
    <property type="entry name" value="trans_reg_C"/>
    <property type="match status" value="1"/>
</dbReference>
<keyword evidence="5" id="KW-1185">Reference proteome</keyword>
<reference evidence="4 5" key="1">
    <citation type="submission" date="2018-11" db="EMBL/GenBank/DDBJ databases">
        <title>Lysobacter cryohumiis sp. nov., isolated from soil in the Tianshan Mountains, Xinjiang, China.</title>
        <authorList>
            <person name="Luo Y."/>
            <person name="Sheng H."/>
        </authorList>
    </citation>
    <scope>NUCLEOTIDE SEQUENCE [LARGE SCALE GENOMIC DNA]</scope>
    <source>
        <strain evidence="4 5">ZS60</strain>
    </source>
</reference>
<dbReference type="GO" id="GO:0006355">
    <property type="term" value="P:regulation of DNA-templated transcription"/>
    <property type="evidence" value="ECO:0007669"/>
    <property type="project" value="InterPro"/>
</dbReference>
<dbReference type="Pfam" id="PF00486">
    <property type="entry name" value="Trans_reg_C"/>
    <property type="match status" value="1"/>
</dbReference>
<evidence type="ECO:0000313" key="5">
    <source>
        <dbReference type="Proteomes" id="UP000267049"/>
    </source>
</evidence>
<comment type="caution">
    <text evidence="4">The sequence shown here is derived from an EMBL/GenBank/DDBJ whole genome shotgun (WGS) entry which is preliminary data.</text>
</comment>
<evidence type="ECO:0000259" key="3">
    <source>
        <dbReference type="PROSITE" id="PS51755"/>
    </source>
</evidence>
<organism evidence="4 5">
    <name type="scientific">Montanilutibacter psychrotolerans</name>
    <dbReference type="NCBI Taxonomy" id="1327343"/>
    <lineage>
        <taxon>Bacteria</taxon>
        <taxon>Pseudomonadati</taxon>
        <taxon>Pseudomonadota</taxon>
        <taxon>Gammaproteobacteria</taxon>
        <taxon>Lysobacterales</taxon>
        <taxon>Lysobacteraceae</taxon>
        <taxon>Montanilutibacter</taxon>
    </lineage>
</organism>
<dbReference type="InterPro" id="IPR001867">
    <property type="entry name" value="OmpR/PhoB-type_DNA-bd"/>
</dbReference>
<dbReference type="InterPro" id="IPR036388">
    <property type="entry name" value="WH-like_DNA-bd_sf"/>
</dbReference>
<dbReference type="SMART" id="SM00862">
    <property type="entry name" value="Trans_reg_C"/>
    <property type="match status" value="1"/>
</dbReference>
<name>A0A3M8SWP3_9GAMM</name>
<dbReference type="GO" id="GO:0003677">
    <property type="term" value="F:DNA binding"/>
    <property type="evidence" value="ECO:0007669"/>
    <property type="project" value="UniProtKB-UniRule"/>
</dbReference>
<dbReference type="SUPFAM" id="SSF46894">
    <property type="entry name" value="C-terminal effector domain of the bipartite response regulators"/>
    <property type="match status" value="1"/>
</dbReference>
<keyword evidence="1 2" id="KW-0238">DNA-binding</keyword>
<dbReference type="Gene3D" id="1.25.40.10">
    <property type="entry name" value="Tetratricopeptide repeat domain"/>
    <property type="match status" value="2"/>
</dbReference>
<gene>
    <name evidence="4" type="ORF">EER27_12315</name>
</gene>
<proteinExistence type="predicted"/>
<dbReference type="PROSITE" id="PS51755">
    <property type="entry name" value="OMPR_PHOB"/>
    <property type="match status" value="1"/>
</dbReference>